<organism evidence="1 2">
    <name type="scientific">Persea americana</name>
    <name type="common">Avocado</name>
    <dbReference type="NCBI Taxonomy" id="3435"/>
    <lineage>
        <taxon>Eukaryota</taxon>
        <taxon>Viridiplantae</taxon>
        <taxon>Streptophyta</taxon>
        <taxon>Embryophyta</taxon>
        <taxon>Tracheophyta</taxon>
        <taxon>Spermatophyta</taxon>
        <taxon>Magnoliopsida</taxon>
        <taxon>Magnoliidae</taxon>
        <taxon>Laurales</taxon>
        <taxon>Lauraceae</taxon>
        <taxon>Persea</taxon>
    </lineage>
</organism>
<proteinExistence type="predicted"/>
<evidence type="ECO:0000313" key="2">
    <source>
        <dbReference type="Proteomes" id="UP001234297"/>
    </source>
</evidence>
<dbReference type="Proteomes" id="UP001234297">
    <property type="component" value="Chromosome 1"/>
</dbReference>
<protein>
    <submittedName>
        <fullName evidence="1">Uncharacterized protein</fullName>
    </submittedName>
</protein>
<keyword evidence="2" id="KW-1185">Reference proteome</keyword>
<name>A0ACC2MRM6_PERAE</name>
<evidence type="ECO:0000313" key="1">
    <source>
        <dbReference type="EMBL" id="KAJ8648153.1"/>
    </source>
</evidence>
<reference evidence="1 2" key="1">
    <citation type="journal article" date="2022" name="Hortic Res">
        <title>A haplotype resolved chromosomal level avocado genome allows analysis of novel avocado genes.</title>
        <authorList>
            <person name="Nath O."/>
            <person name="Fletcher S.J."/>
            <person name="Hayward A."/>
            <person name="Shaw L.M."/>
            <person name="Masouleh A.K."/>
            <person name="Furtado A."/>
            <person name="Henry R.J."/>
            <person name="Mitter N."/>
        </authorList>
    </citation>
    <scope>NUCLEOTIDE SEQUENCE [LARGE SCALE GENOMIC DNA]</scope>
    <source>
        <strain evidence="2">cv. Hass</strain>
    </source>
</reference>
<sequence>MMGSRFCPTDGELIRYLWLKNSGLLLPSDQIKECNVYACNPDQLPREFNYGMGNELYFFTKRGRKYFRPSRTAGDGFWKATGAEQVIQGSNKSIIGLKKNLVFHYKENNIKTNWQMHEYRIEKTDGASIGKESLKMDGFVICRIYEQKIKASKPDTLEDDLFNIFYFDTHAPISSSQSAGDAIDVIAARICNGSMRL</sequence>
<comment type="caution">
    <text evidence="1">The sequence shown here is derived from an EMBL/GenBank/DDBJ whole genome shotgun (WGS) entry which is preliminary data.</text>
</comment>
<accession>A0ACC2MRM6</accession>
<dbReference type="EMBL" id="CM056809">
    <property type="protein sequence ID" value="KAJ8648153.1"/>
    <property type="molecule type" value="Genomic_DNA"/>
</dbReference>
<gene>
    <name evidence="1" type="ORF">MRB53_001176</name>
</gene>